<dbReference type="Pfam" id="PF07307">
    <property type="entry name" value="HEPPP_synt_1"/>
    <property type="match status" value="1"/>
</dbReference>
<gene>
    <name evidence="1" type="ORF">SAMN04488123_101163</name>
</gene>
<sequence>MESMTTEQQQLKSVISEFNDLSHHYFLKRYGMSPPCDEDKTCFLLHAIQTETLDERAKLERVISAMLLDAALTVHHHISLHSDRTSDGTYEQLTVLAGDLYSSMYYKRLAELADIPLIRLFSESTQTMNNAKVRLHAGDWHTAAELERLISDMEATLIAGLADFYQQQAIQQIVPYFLGLRKLKEMLHLLEQGTESWGSSLLAPLVSSRPTDRCADEEKYLLKKRLRETVVSQQTKLREALANFNSTIPSSLADRVQTVIDA</sequence>
<accession>A0A1G8JDG8</accession>
<reference evidence="1 2" key="1">
    <citation type="submission" date="2016-10" db="EMBL/GenBank/DDBJ databases">
        <authorList>
            <person name="de Groot N.N."/>
        </authorList>
    </citation>
    <scope>NUCLEOTIDE SEQUENCE [LARGE SCALE GENOMIC DNA]</scope>
    <source>
        <strain evidence="1 2">DSM 21771</strain>
    </source>
</reference>
<proteinExistence type="predicted"/>
<dbReference type="Gene3D" id="1.20.120.1450">
    <property type="match status" value="1"/>
</dbReference>
<organism evidence="1 2">
    <name type="scientific">Natribacillus halophilus</name>
    <dbReference type="NCBI Taxonomy" id="549003"/>
    <lineage>
        <taxon>Bacteria</taxon>
        <taxon>Bacillati</taxon>
        <taxon>Bacillota</taxon>
        <taxon>Bacilli</taxon>
        <taxon>Bacillales</taxon>
        <taxon>Bacillaceae</taxon>
        <taxon>Natribacillus</taxon>
    </lineage>
</organism>
<dbReference type="InterPro" id="IPR009920">
    <property type="entry name" value="HEPPP_synth_su1"/>
</dbReference>
<dbReference type="OrthoDB" id="2417886at2"/>
<keyword evidence="2" id="KW-1185">Reference proteome</keyword>
<protein>
    <submittedName>
        <fullName evidence="1">Heptaprenyl diphosphate synthase (HEPPP synthase) subunit 1</fullName>
    </submittedName>
</protein>
<dbReference type="Proteomes" id="UP000198853">
    <property type="component" value="Unassembled WGS sequence"/>
</dbReference>
<dbReference type="AlphaFoldDB" id="A0A1G8JDG8"/>
<evidence type="ECO:0000313" key="1">
    <source>
        <dbReference type="EMBL" id="SDI29017.1"/>
    </source>
</evidence>
<dbReference type="GO" id="GO:0009234">
    <property type="term" value="P:menaquinone biosynthetic process"/>
    <property type="evidence" value="ECO:0007669"/>
    <property type="project" value="InterPro"/>
</dbReference>
<dbReference type="EMBL" id="FNEN01000001">
    <property type="protein sequence ID" value="SDI29017.1"/>
    <property type="molecule type" value="Genomic_DNA"/>
</dbReference>
<name>A0A1G8JDG8_9BACI</name>
<dbReference type="RefSeq" id="WP_143018847.1">
    <property type="nucleotide sequence ID" value="NZ_FNEN01000001.1"/>
</dbReference>
<evidence type="ECO:0000313" key="2">
    <source>
        <dbReference type="Proteomes" id="UP000198853"/>
    </source>
</evidence>